<evidence type="ECO:0000256" key="1">
    <source>
        <dbReference type="ARBA" id="ARBA00022679"/>
    </source>
</evidence>
<evidence type="ECO:0000313" key="3">
    <source>
        <dbReference type="Proteomes" id="UP000799772"/>
    </source>
</evidence>
<dbReference type="OrthoDB" id="5835829at2759"/>
<dbReference type="CDD" id="cd03784">
    <property type="entry name" value="GT1_Gtf-like"/>
    <property type="match status" value="1"/>
</dbReference>
<dbReference type="InterPro" id="IPR050481">
    <property type="entry name" value="UDP-glycosyltransf_plant"/>
</dbReference>
<name>A0A9P4I538_9PEZI</name>
<dbReference type="SUPFAM" id="SSF53756">
    <property type="entry name" value="UDP-Glycosyltransferase/glycogen phosphorylase"/>
    <property type="match status" value="1"/>
</dbReference>
<protein>
    <submittedName>
        <fullName evidence="2">UDP-glucoronosyl and UDP-glucosyl transferase family protein</fullName>
    </submittedName>
</protein>
<keyword evidence="1 2" id="KW-0808">Transferase</keyword>
<dbReference type="PANTHER" id="PTHR48049:SF132">
    <property type="entry name" value="GLYCOSYLTRANSFERASE"/>
    <property type="match status" value="1"/>
</dbReference>
<dbReference type="InterPro" id="IPR002213">
    <property type="entry name" value="UDP_glucos_trans"/>
</dbReference>
<proteinExistence type="predicted"/>
<evidence type="ECO:0000313" key="2">
    <source>
        <dbReference type="EMBL" id="KAF2093098.1"/>
    </source>
</evidence>
<dbReference type="GO" id="GO:0035251">
    <property type="term" value="F:UDP-glucosyltransferase activity"/>
    <property type="evidence" value="ECO:0007669"/>
    <property type="project" value="InterPro"/>
</dbReference>
<dbReference type="Gene3D" id="3.40.50.2000">
    <property type="entry name" value="Glycogen Phosphorylase B"/>
    <property type="match status" value="2"/>
</dbReference>
<comment type="caution">
    <text evidence="2">The sequence shown here is derived from an EMBL/GenBank/DDBJ whole genome shotgun (WGS) entry which is preliminary data.</text>
</comment>
<accession>A0A9P4I538</accession>
<gene>
    <name evidence="2" type="ORF">NA57DRAFT_49114</name>
</gene>
<dbReference type="EMBL" id="ML978140">
    <property type="protein sequence ID" value="KAF2093098.1"/>
    <property type="molecule type" value="Genomic_DNA"/>
</dbReference>
<organism evidence="2 3">
    <name type="scientific">Rhizodiscina lignyota</name>
    <dbReference type="NCBI Taxonomy" id="1504668"/>
    <lineage>
        <taxon>Eukaryota</taxon>
        <taxon>Fungi</taxon>
        <taxon>Dikarya</taxon>
        <taxon>Ascomycota</taxon>
        <taxon>Pezizomycotina</taxon>
        <taxon>Dothideomycetes</taxon>
        <taxon>Pleosporomycetidae</taxon>
        <taxon>Aulographales</taxon>
        <taxon>Rhizodiscinaceae</taxon>
        <taxon>Rhizodiscina</taxon>
    </lineage>
</organism>
<sequence>MSVQSNVIHPSHKILVVVTVGGSTNSAPILEICAILAARGHVIEFATLAERETLVAPYPFVSTVHIVGRAVTAEEDERLYLNFSRWDNSTHGGRRHILRTKRFYDSFWTETYQGLNQVIAKSRPDFIFADYQVEAAKDVALQHCIPLAQMWCQMPWLMLPQKWIPGSPGFQLRCLTSENASLWDRLYEQMFLLRWGPHLLDLLLWTRRMRLAAGVKTIPLMKSKPDHVLLVNNFFGVEPAKDLPPLVQAAGPILADDWLPLDNATEQFLVNKHSVVYVAFGTHVILTAEKLEKIVLGLALALLEQRIDGVIWAIRSIARKQFDESKNYPVHGTTNQTFAGLLENRHPSWLFLDYAPQRAVLDHSSTRVFLTHAGPSSANEALFHGVPMVSMPVYGDQIQESMRLKAAGVAVEVSKDKFQPADISNAVAVILADPRGEFRRNVHRMQRIAHVAARRKHAAADLIEEHMYDWNLRFEYDPSEKSAAATSLNGGRGVELSPMHLQTADARMSWIRSTNMDEWLIVICTALGVISLASYYGKLL</sequence>
<dbReference type="Proteomes" id="UP000799772">
    <property type="component" value="Unassembled WGS sequence"/>
</dbReference>
<dbReference type="Pfam" id="PF00201">
    <property type="entry name" value="UDPGT"/>
    <property type="match status" value="1"/>
</dbReference>
<keyword evidence="3" id="KW-1185">Reference proteome</keyword>
<dbReference type="AlphaFoldDB" id="A0A9P4I538"/>
<reference evidence="2" key="1">
    <citation type="journal article" date="2020" name="Stud. Mycol.">
        <title>101 Dothideomycetes genomes: a test case for predicting lifestyles and emergence of pathogens.</title>
        <authorList>
            <person name="Haridas S."/>
            <person name="Albert R."/>
            <person name="Binder M."/>
            <person name="Bloem J."/>
            <person name="Labutti K."/>
            <person name="Salamov A."/>
            <person name="Andreopoulos B."/>
            <person name="Baker S."/>
            <person name="Barry K."/>
            <person name="Bills G."/>
            <person name="Bluhm B."/>
            <person name="Cannon C."/>
            <person name="Castanera R."/>
            <person name="Culley D."/>
            <person name="Daum C."/>
            <person name="Ezra D."/>
            <person name="Gonzalez J."/>
            <person name="Henrissat B."/>
            <person name="Kuo A."/>
            <person name="Liang C."/>
            <person name="Lipzen A."/>
            <person name="Lutzoni F."/>
            <person name="Magnuson J."/>
            <person name="Mondo S."/>
            <person name="Nolan M."/>
            <person name="Ohm R."/>
            <person name="Pangilinan J."/>
            <person name="Park H.-J."/>
            <person name="Ramirez L."/>
            <person name="Alfaro M."/>
            <person name="Sun H."/>
            <person name="Tritt A."/>
            <person name="Yoshinaga Y."/>
            <person name="Zwiers L.-H."/>
            <person name="Turgeon B."/>
            <person name="Goodwin S."/>
            <person name="Spatafora J."/>
            <person name="Crous P."/>
            <person name="Grigoriev I."/>
        </authorList>
    </citation>
    <scope>NUCLEOTIDE SEQUENCE</scope>
    <source>
        <strain evidence="2">CBS 133067</strain>
    </source>
</reference>
<dbReference type="PANTHER" id="PTHR48049">
    <property type="entry name" value="GLYCOSYLTRANSFERASE"/>
    <property type="match status" value="1"/>
</dbReference>